<evidence type="ECO:0000256" key="6">
    <source>
        <dbReference type="ARBA" id="ARBA00023315"/>
    </source>
</evidence>
<feature type="compositionally biased region" description="Polar residues" evidence="8">
    <location>
        <begin position="179"/>
        <end position="198"/>
    </location>
</feature>
<dbReference type="Gene3D" id="3.90.260.10">
    <property type="entry name" value="Transglutaminase-like"/>
    <property type="match status" value="1"/>
</dbReference>
<dbReference type="InterPro" id="IPR013783">
    <property type="entry name" value="Ig-like_fold"/>
</dbReference>
<comment type="caution">
    <text evidence="10">The sequence shown here is derived from an EMBL/GenBank/DDBJ whole genome shotgun (WGS) entry which is preliminary data.</text>
</comment>
<dbReference type="InterPro" id="IPR008958">
    <property type="entry name" value="Transglutaminase_C"/>
</dbReference>
<evidence type="ECO:0000256" key="1">
    <source>
        <dbReference type="ARBA" id="ARBA00001913"/>
    </source>
</evidence>
<dbReference type="PANTHER" id="PTHR11590">
    <property type="entry name" value="PROTEIN-GLUTAMINE GAMMA-GLUTAMYLTRANSFERASE"/>
    <property type="match status" value="1"/>
</dbReference>
<feature type="compositionally biased region" description="Low complexity" evidence="8">
    <location>
        <begin position="40"/>
        <end position="61"/>
    </location>
</feature>
<evidence type="ECO:0000256" key="5">
    <source>
        <dbReference type="ARBA" id="ARBA00022837"/>
    </source>
</evidence>
<gene>
    <name evidence="10" type="ORF">P5673_012939</name>
</gene>
<feature type="compositionally biased region" description="Basic and acidic residues" evidence="8">
    <location>
        <begin position="204"/>
        <end position="218"/>
    </location>
</feature>
<name>A0AAD9QM89_ACRCE</name>
<evidence type="ECO:0000256" key="7">
    <source>
        <dbReference type="ARBA" id="ARBA00024222"/>
    </source>
</evidence>
<dbReference type="InterPro" id="IPR036238">
    <property type="entry name" value="Transglutaminase_C_sf"/>
</dbReference>
<feature type="compositionally biased region" description="Low complexity" evidence="8">
    <location>
        <begin position="160"/>
        <end position="173"/>
    </location>
</feature>
<protein>
    <recommendedName>
        <fullName evidence="7">protein-glutamine gamma-glutamyltransferase</fullName>
        <ecNumber evidence="7">2.3.2.13</ecNumber>
    </recommendedName>
</protein>
<dbReference type="SUPFAM" id="SSF49309">
    <property type="entry name" value="Transglutaminase, two C-terminal domains"/>
    <property type="match status" value="2"/>
</dbReference>
<evidence type="ECO:0000259" key="9">
    <source>
        <dbReference type="SMART" id="SM00460"/>
    </source>
</evidence>
<dbReference type="InterPro" id="IPR002931">
    <property type="entry name" value="Transglutaminase-like"/>
</dbReference>
<dbReference type="Proteomes" id="UP001249851">
    <property type="component" value="Unassembled WGS sequence"/>
</dbReference>
<dbReference type="Pfam" id="PF01841">
    <property type="entry name" value="Transglut_core"/>
    <property type="match status" value="1"/>
</dbReference>
<dbReference type="Pfam" id="PF00868">
    <property type="entry name" value="Transglut_N"/>
    <property type="match status" value="1"/>
</dbReference>
<evidence type="ECO:0000256" key="8">
    <source>
        <dbReference type="SAM" id="MobiDB-lite"/>
    </source>
</evidence>
<dbReference type="PANTHER" id="PTHR11590:SF40">
    <property type="entry name" value="HEMOCYTE PROTEIN-GLUTAMINE GAMMA-GLUTAMYLTRANSFERASE-LIKE PROTEIN"/>
    <property type="match status" value="1"/>
</dbReference>
<evidence type="ECO:0000256" key="2">
    <source>
        <dbReference type="ARBA" id="ARBA00005968"/>
    </source>
</evidence>
<dbReference type="SUPFAM" id="SSF54001">
    <property type="entry name" value="Cysteine proteinases"/>
    <property type="match status" value="1"/>
</dbReference>
<dbReference type="InterPro" id="IPR036985">
    <property type="entry name" value="Transglutaminase-like_sf"/>
</dbReference>
<comment type="similarity">
    <text evidence="2">Belongs to the transglutaminase superfamily. Transglutaminase family.</text>
</comment>
<dbReference type="InterPro" id="IPR001102">
    <property type="entry name" value="Transglutaminase_N"/>
</dbReference>
<dbReference type="AlphaFoldDB" id="A0AAD9QM89"/>
<feature type="region of interest" description="Disordered" evidence="8">
    <location>
        <begin position="77"/>
        <end position="218"/>
    </location>
</feature>
<dbReference type="SUPFAM" id="SSF81296">
    <property type="entry name" value="E set domains"/>
    <property type="match status" value="1"/>
</dbReference>
<keyword evidence="5" id="KW-0106">Calcium</keyword>
<keyword evidence="6" id="KW-0012">Acyltransferase</keyword>
<accession>A0AAD9QM89</accession>
<feature type="compositionally biased region" description="Polar residues" evidence="8">
    <location>
        <begin position="95"/>
        <end position="130"/>
    </location>
</feature>
<reference evidence="10" key="1">
    <citation type="journal article" date="2023" name="G3 (Bethesda)">
        <title>Whole genome assembly and annotation of the endangered Caribbean coral Acropora cervicornis.</title>
        <authorList>
            <person name="Selwyn J.D."/>
            <person name="Vollmer S.V."/>
        </authorList>
    </citation>
    <scope>NUCLEOTIDE SEQUENCE</scope>
    <source>
        <strain evidence="10">K2</strain>
    </source>
</reference>
<dbReference type="EMBL" id="JARQWQ010000024">
    <property type="protein sequence ID" value="KAK2563924.1"/>
    <property type="molecule type" value="Genomic_DNA"/>
</dbReference>
<dbReference type="Gene3D" id="2.60.40.10">
    <property type="entry name" value="Immunoglobulins"/>
    <property type="match status" value="3"/>
</dbReference>
<dbReference type="GO" id="GO:0003810">
    <property type="term" value="F:protein-glutamine gamma-glutamyltransferase activity"/>
    <property type="evidence" value="ECO:0007669"/>
    <property type="project" value="UniProtKB-EC"/>
</dbReference>
<organism evidence="10 11">
    <name type="scientific">Acropora cervicornis</name>
    <name type="common">Staghorn coral</name>
    <dbReference type="NCBI Taxonomy" id="6130"/>
    <lineage>
        <taxon>Eukaryota</taxon>
        <taxon>Metazoa</taxon>
        <taxon>Cnidaria</taxon>
        <taxon>Anthozoa</taxon>
        <taxon>Hexacorallia</taxon>
        <taxon>Scleractinia</taxon>
        <taxon>Astrocoeniina</taxon>
        <taxon>Acroporidae</taxon>
        <taxon>Acropora</taxon>
    </lineage>
</organism>
<dbReference type="InterPro" id="IPR050779">
    <property type="entry name" value="Transglutaminase"/>
</dbReference>
<dbReference type="InterPro" id="IPR038765">
    <property type="entry name" value="Papain-like_cys_pep_sf"/>
</dbReference>
<dbReference type="EC" id="2.3.2.13" evidence="7"/>
<proteinExistence type="inferred from homology"/>
<keyword evidence="3" id="KW-0808">Transferase</keyword>
<reference evidence="10" key="2">
    <citation type="journal article" date="2023" name="Science">
        <title>Genomic signatures of disease resistance in endangered staghorn corals.</title>
        <authorList>
            <person name="Vollmer S.V."/>
            <person name="Selwyn J.D."/>
            <person name="Despard B.A."/>
            <person name="Roesel C.L."/>
        </authorList>
    </citation>
    <scope>NUCLEOTIDE SEQUENCE</scope>
    <source>
        <strain evidence="10">K2</strain>
    </source>
</reference>
<feature type="domain" description="Transglutaminase-like" evidence="9">
    <location>
        <begin position="500"/>
        <end position="592"/>
    </location>
</feature>
<keyword evidence="4" id="KW-0479">Metal-binding</keyword>
<dbReference type="FunFam" id="3.90.260.10:FF:000001">
    <property type="entry name" value="Protein-glutamine gamma-glutamyltransferase 2"/>
    <property type="match status" value="1"/>
</dbReference>
<comment type="cofactor">
    <cofactor evidence="1">
        <name>Ca(2+)</name>
        <dbReference type="ChEBI" id="CHEBI:29108"/>
    </cofactor>
</comment>
<dbReference type="InterPro" id="IPR014756">
    <property type="entry name" value="Ig_E-set"/>
</dbReference>
<feature type="compositionally biased region" description="Polar residues" evidence="8">
    <location>
        <begin position="27"/>
        <end position="39"/>
    </location>
</feature>
<keyword evidence="11" id="KW-1185">Reference proteome</keyword>
<dbReference type="Pfam" id="PF00927">
    <property type="entry name" value="Transglut_C"/>
    <property type="match status" value="1"/>
</dbReference>
<dbReference type="GO" id="GO:0046872">
    <property type="term" value="F:metal ion binding"/>
    <property type="evidence" value="ECO:0007669"/>
    <property type="project" value="UniProtKB-KW"/>
</dbReference>
<feature type="region of interest" description="Disordered" evidence="8">
    <location>
        <begin position="18"/>
        <end position="61"/>
    </location>
</feature>
<evidence type="ECO:0000256" key="3">
    <source>
        <dbReference type="ARBA" id="ARBA00022679"/>
    </source>
</evidence>
<sequence length="925" mass="103307">MYRSVPYVSRTGEVLTGSREYRDCTRQPDTSTPSVNSLYSSSATSPSITTTVSSHVPSSISGRYTSSVLPAGAIETTSAESSIPSVAATRGSRPSYLSSHTASYVPKSTRSSPATERSSSYNYTGSTDPETVSALRVTRSSASNLSGRPFELPRPRETSRSTSGSSHSTNYSRPVPSSGGDSSEPVISTSRDARSSTAVIPRVGEPRERRGFHGDKVDKCGNADWSRALKTSDQSSNRRDHHTDKYEHSSLIVRRGQSFDATLTFNRAFNSKKDDLVLQFAVGEPNQIGCGPKESKGTLIRVPVNRDREFARDVWLARFTQRQNDGETVTRVEITPPANAIVGRYNLFVETKTNANDSEKPEIFRYKHPEEIIVLFNPWCRDDSVHLYQEASREEYLLNDQGLIWIGTVKKHCGMQWNFGQFEDVSLNTCLWLLDKAQLATPARANPVRVTRCIAAMANCNDQDGGVLYGRWDGDYPDGTHAPTSWTGSVAILEEFWKNKNVVKYAQCWVFSGLVTTLLRAIGIPTRSVTNFASAHDTDASMTIDFHFDEQGKPLKHLDDSIWNFHVWNESWFKRPDLPDGHDGWQAFDATPQESSHGVFRCGPASVKAIKQGEVYLPYDTSFVFGEVNGDRVFWEVEDDGPMKVLRVDTKCVGKMISTKAVGSDTREDITHEYKHPEGSSQERRAVQMAYKFSSRKDQRHQSLYTLPTEDVKFSFEVPDVLPIGETATVGLKMKNTTHQNRTVKGMITGVMGFYTGICCKDLKEESFEMWLEPRQEKFYFLEFPPSLYLGKCEADGGLKIYVMATVQENGQRFASYETVEFHKPDIKIEVVRGRPQVGNELEFKLSFSNPLPVRISGGKWYIETTGANPKTKIIPNTITVAQGAEVETPFKLTPYREGLCRVSATFRSHVLSGVRGHGNLQISE</sequence>
<evidence type="ECO:0000313" key="10">
    <source>
        <dbReference type="EMBL" id="KAK2563924.1"/>
    </source>
</evidence>
<evidence type="ECO:0000313" key="11">
    <source>
        <dbReference type="Proteomes" id="UP001249851"/>
    </source>
</evidence>
<dbReference type="SMART" id="SM00460">
    <property type="entry name" value="TGc"/>
    <property type="match status" value="1"/>
</dbReference>
<evidence type="ECO:0000256" key="4">
    <source>
        <dbReference type="ARBA" id="ARBA00022723"/>
    </source>
</evidence>